<protein>
    <recommendedName>
        <fullName evidence="3">Lambda family phage tail tape measure protein</fullName>
    </recommendedName>
</protein>
<name>A0A4R6RC15_9HYPH</name>
<proteinExistence type="predicted"/>
<dbReference type="RefSeq" id="WP_126537971.1">
    <property type="nucleotide sequence ID" value="NZ_BSPM01000009.1"/>
</dbReference>
<evidence type="ECO:0000313" key="2">
    <source>
        <dbReference type="Proteomes" id="UP000294547"/>
    </source>
</evidence>
<reference evidence="1 2" key="1">
    <citation type="submission" date="2019-03" db="EMBL/GenBank/DDBJ databases">
        <title>Genomic Encyclopedia of Type Strains, Phase IV (KMG-IV): sequencing the most valuable type-strain genomes for metagenomic binning, comparative biology and taxonomic classification.</title>
        <authorList>
            <person name="Goeker M."/>
        </authorList>
    </citation>
    <scope>NUCLEOTIDE SEQUENCE [LARGE SCALE GENOMIC DNA]</scope>
    <source>
        <strain evidence="1 2">DSM 102969</strain>
    </source>
</reference>
<keyword evidence="2" id="KW-1185">Reference proteome</keyword>
<dbReference type="AlphaFoldDB" id="A0A4R6RC15"/>
<gene>
    <name evidence="1" type="ORF">EDD54_3175</name>
</gene>
<sequence>MADDTDTLAALDGRLAASTAAADRFGSALTGALRAAVVEGKALDEVFQKLLLQLSDAALAAALKPLSSLLSGLAGSALGGLGGLFSGGAAAGASALSSLVAESCGTVAAPAWFPEVPTAAGSTDANAPAAGAAGAVAVTFNVRTPDAASFRASEAQVGRMLARAVGRGRRGL</sequence>
<dbReference type="Proteomes" id="UP000294547">
    <property type="component" value="Unassembled WGS sequence"/>
</dbReference>
<dbReference type="EMBL" id="SNXY01000009">
    <property type="protein sequence ID" value="TDP83217.1"/>
    <property type="molecule type" value="Genomic_DNA"/>
</dbReference>
<evidence type="ECO:0008006" key="3">
    <source>
        <dbReference type="Google" id="ProtNLM"/>
    </source>
</evidence>
<organism evidence="1 2">
    <name type="scientific">Oharaeibacter diazotrophicus</name>
    <dbReference type="NCBI Taxonomy" id="1920512"/>
    <lineage>
        <taxon>Bacteria</taxon>
        <taxon>Pseudomonadati</taxon>
        <taxon>Pseudomonadota</taxon>
        <taxon>Alphaproteobacteria</taxon>
        <taxon>Hyphomicrobiales</taxon>
        <taxon>Pleomorphomonadaceae</taxon>
        <taxon>Oharaeibacter</taxon>
    </lineage>
</organism>
<comment type="caution">
    <text evidence="1">The sequence shown here is derived from an EMBL/GenBank/DDBJ whole genome shotgun (WGS) entry which is preliminary data.</text>
</comment>
<accession>A0A4R6RC15</accession>
<evidence type="ECO:0000313" key="1">
    <source>
        <dbReference type="EMBL" id="TDP83217.1"/>
    </source>
</evidence>